<dbReference type="PANTHER" id="PTHR38117">
    <property type="entry name" value="NACHT AND WD40 DOMAIN PROTEIN"/>
    <property type="match status" value="1"/>
</dbReference>
<proteinExistence type="predicted"/>
<evidence type="ECO:0000259" key="1">
    <source>
        <dbReference type="Pfam" id="PF23155"/>
    </source>
</evidence>
<reference evidence="2" key="1">
    <citation type="journal article" date="2023" name="Mol. Phylogenet. Evol.">
        <title>Genome-scale phylogeny and comparative genomics of the fungal order Sordariales.</title>
        <authorList>
            <person name="Hensen N."/>
            <person name="Bonometti L."/>
            <person name="Westerberg I."/>
            <person name="Brannstrom I.O."/>
            <person name="Guillou S."/>
            <person name="Cros-Aarteil S."/>
            <person name="Calhoun S."/>
            <person name="Haridas S."/>
            <person name="Kuo A."/>
            <person name="Mondo S."/>
            <person name="Pangilinan J."/>
            <person name="Riley R."/>
            <person name="LaButti K."/>
            <person name="Andreopoulos B."/>
            <person name="Lipzen A."/>
            <person name="Chen C."/>
            <person name="Yan M."/>
            <person name="Daum C."/>
            <person name="Ng V."/>
            <person name="Clum A."/>
            <person name="Steindorff A."/>
            <person name="Ohm R.A."/>
            <person name="Martin F."/>
            <person name="Silar P."/>
            <person name="Natvig D.O."/>
            <person name="Lalanne C."/>
            <person name="Gautier V."/>
            <person name="Ament-Velasquez S.L."/>
            <person name="Kruys A."/>
            <person name="Hutchinson M.I."/>
            <person name="Powell A.J."/>
            <person name="Barry K."/>
            <person name="Miller A.N."/>
            <person name="Grigoriev I.V."/>
            <person name="Debuchy R."/>
            <person name="Gladieux P."/>
            <person name="Hiltunen Thoren M."/>
            <person name="Johannesson H."/>
        </authorList>
    </citation>
    <scope>NUCLEOTIDE SEQUENCE</scope>
    <source>
        <strain evidence="2">CBS 626.80</strain>
    </source>
</reference>
<name>A0AAN6SJS7_9PEZI</name>
<gene>
    <name evidence="2" type="ORF">QBC32DRAFT_332141</name>
</gene>
<dbReference type="PANTHER" id="PTHR38117:SF1">
    <property type="entry name" value="DUF3074 DOMAIN-CONTAINING PROTEIN"/>
    <property type="match status" value="1"/>
</dbReference>
<dbReference type="InterPro" id="IPR055481">
    <property type="entry name" value="DUF7053"/>
</dbReference>
<comment type="caution">
    <text evidence="2">The sequence shown here is derived from an EMBL/GenBank/DDBJ whole genome shotgun (WGS) entry which is preliminary data.</text>
</comment>
<dbReference type="EMBL" id="MU859070">
    <property type="protein sequence ID" value="KAK3955969.1"/>
    <property type="molecule type" value="Genomic_DNA"/>
</dbReference>
<feature type="domain" description="DUF7053" evidence="1">
    <location>
        <begin position="6"/>
        <end position="54"/>
    </location>
</feature>
<dbReference type="AlphaFoldDB" id="A0AAN6SJS7"/>
<evidence type="ECO:0000313" key="2">
    <source>
        <dbReference type="EMBL" id="KAK3955969.1"/>
    </source>
</evidence>
<sequence length="93" mass="10528">MSLLSTKAQLLHKSPIPPKTTREQAIELLQDHEFLLSCDPHLAKCEPLTPSTPPTIPSAVQPRVLRRDQVLQGHRCYPHAARRVVGQQRCQYV</sequence>
<reference evidence="2" key="2">
    <citation type="submission" date="2023-06" db="EMBL/GenBank/DDBJ databases">
        <authorList>
            <consortium name="Lawrence Berkeley National Laboratory"/>
            <person name="Mondo S.J."/>
            <person name="Hensen N."/>
            <person name="Bonometti L."/>
            <person name="Westerberg I."/>
            <person name="Brannstrom I.O."/>
            <person name="Guillou S."/>
            <person name="Cros-Aarteil S."/>
            <person name="Calhoun S."/>
            <person name="Haridas S."/>
            <person name="Kuo A."/>
            <person name="Pangilinan J."/>
            <person name="Riley R."/>
            <person name="Labutti K."/>
            <person name="Andreopoulos B."/>
            <person name="Lipzen A."/>
            <person name="Chen C."/>
            <person name="Yanf M."/>
            <person name="Daum C."/>
            <person name="Ng V."/>
            <person name="Clum A."/>
            <person name="Steindorff A."/>
            <person name="Ohm R."/>
            <person name="Martin F."/>
            <person name="Silar P."/>
            <person name="Natvig D."/>
            <person name="Lalanne C."/>
            <person name="Gautier V."/>
            <person name="Ament-Velasquez S.L."/>
            <person name="Kruys A."/>
            <person name="Hutchinson M.I."/>
            <person name="Powell A.J."/>
            <person name="Barry K."/>
            <person name="Miller A.N."/>
            <person name="Grigoriev I.V."/>
            <person name="Debuchy R."/>
            <person name="Gladieux P."/>
            <person name="Thoren M.H."/>
            <person name="Johannesson H."/>
        </authorList>
    </citation>
    <scope>NUCLEOTIDE SEQUENCE</scope>
    <source>
        <strain evidence="2">CBS 626.80</strain>
    </source>
</reference>
<keyword evidence="3" id="KW-1185">Reference proteome</keyword>
<dbReference type="Proteomes" id="UP001303222">
    <property type="component" value="Unassembled WGS sequence"/>
</dbReference>
<organism evidence="2 3">
    <name type="scientific">Pseudoneurospora amorphoporcata</name>
    <dbReference type="NCBI Taxonomy" id="241081"/>
    <lineage>
        <taxon>Eukaryota</taxon>
        <taxon>Fungi</taxon>
        <taxon>Dikarya</taxon>
        <taxon>Ascomycota</taxon>
        <taxon>Pezizomycotina</taxon>
        <taxon>Sordariomycetes</taxon>
        <taxon>Sordariomycetidae</taxon>
        <taxon>Sordariales</taxon>
        <taxon>Sordariaceae</taxon>
        <taxon>Pseudoneurospora</taxon>
    </lineage>
</organism>
<evidence type="ECO:0000313" key="3">
    <source>
        <dbReference type="Proteomes" id="UP001303222"/>
    </source>
</evidence>
<protein>
    <recommendedName>
        <fullName evidence="1">DUF7053 domain-containing protein</fullName>
    </recommendedName>
</protein>
<dbReference type="Pfam" id="PF23155">
    <property type="entry name" value="DUF7053"/>
    <property type="match status" value="1"/>
</dbReference>
<accession>A0AAN6SJS7</accession>